<dbReference type="EMBL" id="JAUSZI010000002">
    <property type="protein sequence ID" value="MDQ1028502.1"/>
    <property type="molecule type" value="Genomic_DNA"/>
</dbReference>
<feature type="domain" description="Methyltransferase" evidence="5">
    <location>
        <begin position="55"/>
        <end position="151"/>
    </location>
</feature>
<dbReference type="InterPro" id="IPR029063">
    <property type="entry name" value="SAM-dependent_MTases_sf"/>
</dbReference>
<dbReference type="InterPro" id="IPR041698">
    <property type="entry name" value="Methyltransf_25"/>
</dbReference>
<protein>
    <submittedName>
        <fullName evidence="6">Glycine/sarcosine N-methyltransferase</fullName>
        <ecNumber evidence="6">2.1.1.156</ecNumber>
    </submittedName>
</protein>
<comment type="caution">
    <text evidence="6">The sequence shown here is derived from an EMBL/GenBank/DDBJ whole genome shotgun (WGS) entry which is preliminary data.</text>
</comment>
<keyword evidence="7" id="KW-1185">Reference proteome</keyword>
<evidence type="ECO:0000256" key="4">
    <source>
        <dbReference type="SAM" id="MobiDB-lite"/>
    </source>
</evidence>
<keyword evidence="3" id="KW-0949">S-adenosyl-L-methionine</keyword>
<accession>A0ABU0SY71</accession>
<sequence>MPQDPSVAGFYDRLAPDYHLIFPDWDASMARQGRALDALIRTHRATPHAVEALDILDCSCGIGTQAIPLARHGHRVTATDISPAAVARAAREAVARGARLSMAVADMRSLPFADARFDVVVCADNSLPHLLTEDYVHRALREMRRVLRPTGLLVLSTRPYDEIRRDRPTSTPPQLGPAAPHTRTVTFQLWHWHDDGERYDLEHFQLVPEEAPEEAPKEAPEGSSTSGQEGENWDVRVRRTTYWALTQRQLTGFATVAGFTEPAWHTPEETGFFQPVLTAGTTGMGASDLPSP</sequence>
<dbReference type="GO" id="GO:0032259">
    <property type="term" value="P:methylation"/>
    <property type="evidence" value="ECO:0007669"/>
    <property type="project" value="UniProtKB-KW"/>
</dbReference>
<dbReference type="Proteomes" id="UP001230328">
    <property type="component" value="Unassembled WGS sequence"/>
</dbReference>
<dbReference type="PANTHER" id="PTHR43464:SF19">
    <property type="entry name" value="UBIQUINONE BIOSYNTHESIS O-METHYLTRANSFERASE, MITOCHONDRIAL"/>
    <property type="match status" value="1"/>
</dbReference>
<organism evidence="6 7">
    <name type="scientific">Streptomyces umbrinus</name>
    <dbReference type="NCBI Taxonomy" id="67370"/>
    <lineage>
        <taxon>Bacteria</taxon>
        <taxon>Bacillati</taxon>
        <taxon>Actinomycetota</taxon>
        <taxon>Actinomycetes</taxon>
        <taxon>Kitasatosporales</taxon>
        <taxon>Streptomycetaceae</taxon>
        <taxon>Streptomyces</taxon>
        <taxon>Streptomyces phaeochromogenes group</taxon>
    </lineage>
</organism>
<feature type="region of interest" description="Disordered" evidence="4">
    <location>
        <begin position="209"/>
        <end position="233"/>
    </location>
</feature>
<keyword evidence="2 6" id="KW-0808">Transferase</keyword>
<evidence type="ECO:0000256" key="1">
    <source>
        <dbReference type="ARBA" id="ARBA00022603"/>
    </source>
</evidence>
<evidence type="ECO:0000313" key="7">
    <source>
        <dbReference type="Proteomes" id="UP001230328"/>
    </source>
</evidence>
<dbReference type="GO" id="GO:0008168">
    <property type="term" value="F:methyltransferase activity"/>
    <property type="evidence" value="ECO:0007669"/>
    <property type="project" value="UniProtKB-KW"/>
</dbReference>
<dbReference type="EC" id="2.1.1.156" evidence="6"/>
<reference evidence="6 7" key="1">
    <citation type="submission" date="2023-07" db="EMBL/GenBank/DDBJ databases">
        <title>Comparative genomics of wheat-associated soil bacteria to identify genetic determinants of phenazine resistance.</title>
        <authorList>
            <person name="Mouncey N."/>
        </authorList>
    </citation>
    <scope>NUCLEOTIDE SEQUENCE [LARGE SCALE GENOMIC DNA]</scope>
    <source>
        <strain evidence="6 7">V2I4</strain>
    </source>
</reference>
<evidence type="ECO:0000256" key="2">
    <source>
        <dbReference type="ARBA" id="ARBA00022679"/>
    </source>
</evidence>
<evidence type="ECO:0000259" key="5">
    <source>
        <dbReference type="Pfam" id="PF13649"/>
    </source>
</evidence>
<dbReference type="Gene3D" id="3.40.50.150">
    <property type="entry name" value="Vaccinia Virus protein VP39"/>
    <property type="match status" value="1"/>
</dbReference>
<gene>
    <name evidence="6" type="ORF">QF035_006084</name>
</gene>
<evidence type="ECO:0000256" key="3">
    <source>
        <dbReference type="ARBA" id="ARBA00022691"/>
    </source>
</evidence>
<proteinExistence type="predicted"/>
<name>A0ABU0SY71_9ACTN</name>
<dbReference type="SUPFAM" id="SSF53335">
    <property type="entry name" value="S-adenosyl-L-methionine-dependent methyltransferases"/>
    <property type="match status" value="1"/>
</dbReference>
<keyword evidence="1 6" id="KW-0489">Methyltransferase</keyword>
<dbReference type="RefSeq" id="WP_307523659.1">
    <property type="nucleotide sequence ID" value="NZ_JAUSZI010000002.1"/>
</dbReference>
<dbReference type="CDD" id="cd02440">
    <property type="entry name" value="AdoMet_MTases"/>
    <property type="match status" value="1"/>
</dbReference>
<evidence type="ECO:0000313" key="6">
    <source>
        <dbReference type="EMBL" id="MDQ1028502.1"/>
    </source>
</evidence>
<dbReference type="PANTHER" id="PTHR43464">
    <property type="entry name" value="METHYLTRANSFERASE"/>
    <property type="match status" value="1"/>
</dbReference>
<dbReference type="Pfam" id="PF13649">
    <property type="entry name" value="Methyltransf_25"/>
    <property type="match status" value="1"/>
</dbReference>